<accession>A0AAV7PVI0</accession>
<keyword evidence="3" id="KW-1185">Reference proteome</keyword>
<dbReference type="AlphaFoldDB" id="A0AAV7PVI0"/>
<organism evidence="2 3">
    <name type="scientific">Pleurodeles waltl</name>
    <name type="common">Iberian ribbed newt</name>
    <dbReference type="NCBI Taxonomy" id="8319"/>
    <lineage>
        <taxon>Eukaryota</taxon>
        <taxon>Metazoa</taxon>
        <taxon>Chordata</taxon>
        <taxon>Craniata</taxon>
        <taxon>Vertebrata</taxon>
        <taxon>Euteleostomi</taxon>
        <taxon>Amphibia</taxon>
        <taxon>Batrachia</taxon>
        <taxon>Caudata</taxon>
        <taxon>Salamandroidea</taxon>
        <taxon>Salamandridae</taxon>
        <taxon>Pleurodelinae</taxon>
        <taxon>Pleurodeles</taxon>
    </lineage>
</organism>
<feature type="region of interest" description="Disordered" evidence="1">
    <location>
        <begin position="67"/>
        <end position="91"/>
    </location>
</feature>
<name>A0AAV7PVI0_PLEWA</name>
<feature type="region of interest" description="Disordered" evidence="1">
    <location>
        <begin position="1"/>
        <end position="40"/>
    </location>
</feature>
<evidence type="ECO:0000313" key="3">
    <source>
        <dbReference type="Proteomes" id="UP001066276"/>
    </source>
</evidence>
<evidence type="ECO:0000313" key="2">
    <source>
        <dbReference type="EMBL" id="KAJ1132091.1"/>
    </source>
</evidence>
<evidence type="ECO:0000256" key="1">
    <source>
        <dbReference type="SAM" id="MobiDB-lite"/>
    </source>
</evidence>
<reference evidence="2" key="1">
    <citation type="journal article" date="2022" name="bioRxiv">
        <title>Sequencing and chromosome-scale assembly of the giantPleurodeles waltlgenome.</title>
        <authorList>
            <person name="Brown T."/>
            <person name="Elewa A."/>
            <person name="Iarovenko S."/>
            <person name="Subramanian E."/>
            <person name="Araus A.J."/>
            <person name="Petzold A."/>
            <person name="Susuki M."/>
            <person name="Suzuki K.-i.T."/>
            <person name="Hayashi T."/>
            <person name="Toyoda A."/>
            <person name="Oliveira C."/>
            <person name="Osipova E."/>
            <person name="Leigh N.D."/>
            <person name="Simon A."/>
            <person name="Yun M.H."/>
        </authorList>
    </citation>
    <scope>NUCLEOTIDE SEQUENCE</scope>
    <source>
        <strain evidence="2">20211129_DDA</strain>
        <tissue evidence="2">Liver</tissue>
    </source>
</reference>
<comment type="caution">
    <text evidence="2">The sequence shown here is derived from an EMBL/GenBank/DDBJ whole genome shotgun (WGS) entry which is preliminary data.</text>
</comment>
<dbReference type="Proteomes" id="UP001066276">
    <property type="component" value="Chromosome 7"/>
</dbReference>
<gene>
    <name evidence="2" type="ORF">NDU88_010421</name>
</gene>
<proteinExistence type="predicted"/>
<protein>
    <submittedName>
        <fullName evidence="2">Uncharacterized protein</fullName>
    </submittedName>
</protein>
<sequence length="91" mass="9570">MSTLHVVPPGPRQALVPEDSLPRPRRKPLRSPFTAAAQEDAAVVSHEREGRVEFPVSSELWASIPPLGSRGEAPGGAGGESLRTCSGCASR</sequence>
<dbReference type="EMBL" id="JANPWB010000011">
    <property type="protein sequence ID" value="KAJ1132091.1"/>
    <property type="molecule type" value="Genomic_DNA"/>
</dbReference>